<dbReference type="Proteomes" id="UP000006833">
    <property type="component" value="Chromosome"/>
</dbReference>
<keyword evidence="1" id="KW-0732">Signal</keyword>
<dbReference type="KEGG" id="dsh:Dshi_2657"/>
<dbReference type="HOGENOM" id="CLU_091311_0_0_5"/>
<dbReference type="RefSeq" id="WP_012179318.1">
    <property type="nucleotide sequence ID" value="NC_009952.1"/>
</dbReference>
<proteinExistence type="predicted"/>
<accession>A8LI56</accession>
<reference evidence="3" key="1">
    <citation type="journal article" date="2010" name="ISME J.">
        <title>The complete genome sequence of the algal symbiont Dinoroseobacter shibae: a hitchhiker's guide to life in the sea.</title>
        <authorList>
            <person name="Wagner-Dobler I."/>
            <person name="Ballhausen B."/>
            <person name="Berger M."/>
            <person name="Brinkhoff T."/>
            <person name="Buchholz I."/>
            <person name="Bunk B."/>
            <person name="Cypionka H."/>
            <person name="Daniel R."/>
            <person name="Drepper T."/>
            <person name="Gerdts G."/>
            <person name="Hahnke S."/>
            <person name="Han C."/>
            <person name="Jahn D."/>
            <person name="Kalhoefer D."/>
            <person name="Kiss H."/>
            <person name="Klenk H.P."/>
            <person name="Kyrpides N."/>
            <person name="Liebl W."/>
            <person name="Liesegang H."/>
            <person name="Meincke L."/>
            <person name="Pati A."/>
            <person name="Petersen J."/>
            <person name="Piekarski T."/>
            <person name="Pommerenke C."/>
            <person name="Pradella S."/>
            <person name="Pukall R."/>
            <person name="Rabus R."/>
            <person name="Stackebrandt E."/>
            <person name="Thole S."/>
            <person name="Thompson L."/>
            <person name="Tielen P."/>
            <person name="Tomasch J."/>
            <person name="von Jan M."/>
            <person name="Wanphrut N."/>
            <person name="Wichels A."/>
            <person name="Zech H."/>
            <person name="Simon M."/>
        </authorList>
    </citation>
    <scope>NUCLEOTIDE SEQUENCE [LARGE SCALE GENOMIC DNA]</scope>
    <source>
        <strain evidence="3">DSM 16493 / NCIMB 14021 / DFL 12</strain>
    </source>
</reference>
<protein>
    <recommendedName>
        <fullName evidence="4">Acyloxyacyl hydrolase</fullName>
    </recommendedName>
</protein>
<gene>
    <name evidence="2" type="ordered locus">Dshi_2657</name>
</gene>
<dbReference type="eggNOG" id="ENOG5032V6E">
    <property type="taxonomic scope" value="Bacteria"/>
</dbReference>
<feature type="chain" id="PRO_5002722748" description="Acyloxyacyl hydrolase" evidence="1">
    <location>
        <begin position="26"/>
        <end position="196"/>
    </location>
</feature>
<evidence type="ECO:0000256" key="1">
    <source>
        <dbReference type="SAM" id="SignalP"/>
    </source>
</evidence>
<name>A8LI56_DINSH</name>
<evidence type="ECO:0008006" key="4">
    <source>
        <dbReference type="Google" id="ProtNLM"/>
    </source>
</evidence>
<dbReference type="AlphaFoldDB" id="A8LI56"/>
<dbReference type="EMBL" id="CP000830">
    <property type="protein sequence ID" value="ABV94390.1"/>
    <property type="molecule type" value="Genomic_DNA"/>
</dbReference>
<sequence>MRDVKRKIGALALSVACVGPGAAAAFELGPAWERHVTVFGASMTENTSFDVMSFDVTWADSYLVGVAAGIERQIGASRFSWGIEGQLVRHFGKMDHWEVNLPVVLRYTPPNPWIDAFESFAYGLGLSHATDVPSVEVERTGESQRNFFFWKAELEFNTPVEDSTLLVGLHHRSDGYGTFENDSGSTAVSVGWKRAF</sequence>
<organism evidence="2 3">
    <name type="scientific">Dinoroseobacter shibae (strain DSM 16493 / NCIMB 14021 / DFL 12)</name>
    <dbReference type="NCBI Taxonomy" id="398580"/>
    <lineage>
        <taxon>Bacteria</taxon>
        <taxon>Pseudomonadati</taxon>
        <taxon>Pseudomonadota</taxon>
        <taxon>Alphaproteobacteria</taxon>
        <taxon>Rhodobacterales</taxon>
        <taxon>Roseobacteraceae</taxon>
        <taxon>Dinoroseobacter</taxon>
    </lineage>
</organism>
<keyword evidence="3" id="KW-1185">Reference proteome</keyword>
<evidence type="ECO:0000313" key="2">
    <source>
        <dbReference type="EMBL" id="ABV94390.1"/>
    </source>
</evidence>
<evidence type="ECO:0000313" key="3">
    <source>
        <dbReference type="Proteomes" id="UP000006833"/>
    </source>
</evidence>
<feature type="signal peptide" evidence="1">
    <location>
        <begin position="1"/>
        <end position="25"/>
    </location>
</feature>
<dbReference type="OrthoDB" id="323914at2"/>